<reference evidence="1" key="1">
    <citation type="journal article" date="2018" name="Antonie Van Leeuwenhoek">
        <title>Proteinivorax hydrogeniformans sp. nov., an anaerobic, haloalkaliphilic bacterium fermenting proteinaceous compounds with high hydrogen production.</title>
        <authorList>
            <person name="Boltyanskaya Y."/>
            <person name="Detkova E."/>
            <person name="Pimenov N."/>
            <person name="Kevbrin V."/>
        </authorList>
    </citation>
    <scope>NUCLEOTIDE SEQUENCE</scope>
    <source>
        <strain evidence="1">Z-710</strain>
    </source>
</reference>
<dbReference type="InterPro" id="IPR011322">
    <property type="entry name" value="N-reg_PII-like_a/b"/>
</dbReference>
<name>A0AAU8HTV6_9FIRM</name>
<dbReference type="RefSeq" id="WP_353893227.1">
    <property type="nucleotide sequence ID" value="NZ_CP159485.1"/>
</dbReference>
<protein>
    <recommendedName>
        <fullName evidence="2">Nitrogen regulatory protein P-II family</fullName>
    </recommendedName>
</protein>
<gene>
    <name evidence="1" type="ORF">PRVXH_002643</name>
</gene>
<reference evidence="1" key="2">
    <citation type="submission" date="2024-06" db="EMBL/GenBank/DDBJ databases">
        <authorList>
            <person name="Petrova K.O."/>
            <person name="Toshchakov S.V."/>
            <person name="Boltjanskaja Y.V."/>
            <person name="Kevbrin V.V."/>
        </authorList>
    </citation>
    <scope>NUCLEOTIDE SEQUENCE</scope>
    <source>
        <strain evidence="1">Z-710</strain>
    </source>
</reference>
<evidence type="ECO:0008006" key="2">
    <source>
        <dbReference type="Google" id="ProtNLM"/>
    </source>
</evidence>
<sequence length="117" mass="12820">MRLLIAIINDPDKVVDILDEFYDENIKGGTVIESAGMAHIIADHVPFFSRFAELDQGKDPTCNKTIFVVVENDEAREKAIKAIESVIGDLNEPDTGIALTVPLDFCKGIVKTEGDSQ</sequence>
<accession>A0AAU8HTV6</accession>
<evidence type="ECO:0000313" key="1">
    <source>
        <dbReference type="EMBL" id="XCI28675.1"/>
    </source>
</evidence>
<organism evidence="1">
    <name type="scientific">Proteinivorax hydrogeniformans</name>
    <dbReference type="NCBI Taxonomy" id="1826727"/>
    <lineage>
        <taxon>Bacteria</taxon>
        <taxon>Bacillati</taxon>
        <taxon>Bacillota</taxon>
        <taxon>Clostridia</taxon>
        <taxon>Eubacteriales</taxon>
        <taxon>Proteinivoracaceae</taxon>
        <taxon>Proteinivorax</taxon>
    </lineage>
</organism>
<dbReference type="AlphaFoldDB" id="A0AAU8HTV6"/>
<dbReference type="EMBL" id="CP159485">
    <property type="protein sequence ID" value="XCI28675.1"/>
    <property type="molecule type" value="Genomic_DNA"/>
</dbReference>
<dbReference type="SUPFAM" id="SSF54913">
    <property type="entry name" value="GlnB-like"/>
    <property type="match status" value="1"/>
</dbReference>
<proteinExistence type="predicted"/>